<comment type="similarity">
    <text evidence="2">Belongs to the major facilitator superfamily. Monocarboxylate porter (TC 2.A.1.13) family.</text>
</comment>
<dbReference type="InterPro" id="IPR020846">
    <property type="entry name" value="MFS_dom"/>
</dbReference>
<dbReference type="PANTHER" id="PTHR11360:SF234">
    <property type="entry name" value="MFS-TYPE TRANSPORTER DBAD-RELATED"/>
    <property type="match status" value="1"/>
</dbReference>
<sequence length="585" mass="64292">MFTTFPTTPRSARDAPLSPRPLGLVSPRPITSPRPQLKREHRIARVYEPKSPTPLPDKPLPAYLPERPAPILSLPGLPDVELPRTPVKQDHHFGHKLFKTGKKWISNIKLPWSPPDPSTPKIPPVSPETAKFVSESIIHTPKDEVYFNNYQHAIAEDAPQYRQDPPPLYTKDPPEGGIVGWMAVAGAFLIQFATIGYIFTWNVFEDHYNHVSLTDQNPMAVRFIGSIQWFLAFFLSLVAGKAADSGYFRHVVVPGSLLFSLCLFLLSIVGEEQFGAVFACQSLGMGIGMGLVFVPTAIVPLHYFKRQRGLAIGIVMSGASFGGTIFPAALRALIPSHGLGGSVRITAIIATVFLVLGNGLIRPIPKPDKPAYPLPHLDLAKYSQELEFIFAAGGFFITMLFIYYPAIYLDLLSQHKGVDARSAFNSVIILSLTGMIGRTAFGFASDIVGPWNLLVPVSGGMVLMLFTMCTVQGIKSLVAFSIFYGFFAGAWLSLMVTAITSLSTRKTEQGTRVGLVFSAGSLPVLFSFLIQDSLVNTRNWVIPSVVAGFLFVAVTGLAFMSRKFVADKKPYRRWRQESIQNVLIV</sequence>
<keyword evidence="4" id="KW-0812">Transmembrane</keyword>
<feature type="transmembrane region" description="Helical" evidence="4">
    <location>
        <begin position="514"/>
        <end position="534"/>
    </location>
</feature>
<feature type="transmembrane region" description="Helical" evidence="4">
    <location>
        <begin position="480"/>
        <end position="502"/>
    </location>
</feature>
<protein>
    <submittedName>
        <fullName evidence="6">MFS general substrate transporter</fullName>
    </submittedName>
</protein>
<dbReference type="Gene3D" id="1.20.1250.20">
    <property type="entry name" value="MFS general substrate transporter like domains"/>
    <property type="match status" value="2"/>
</dbReference>
<evidence type="ECO:0000313" key="7">
    <source>
        <dbReference type="Proteomes" id="UP000807469"/>
    </source>
</evidence>
<feature type="transmembrane region" description="Helical" evidence="4">
    <location>
        <begin position="342"/>
        <end position="361"/>
    </location>
</feature>
<feature type="transmembrane region" description="Helical" evidence="4">
    <location>
        <begin position="386"/>
        <end position="404"/>
    </location>
</feature>
<feature type="domain" description="Major facilitator superfamily (MFS) profile" evidence="5">
    <location>
        <begin position="387"/>
        <end position="585"/>
    </location>
</feature>
<evidence type="ECO:0000256" key="2">
    <source>
        <dbReference type="ARBA" id="ARBA00006727"/>
    </source>
</evidence>
<dbReference type="InterPro" id="IPR011701">
    <property type="entry name" value="MFS"/>
</dbReference>
<keyword evidence="4" id="KW-0472">Membrane</keyword>
<dbReference type="InterPro" id="IPR050327">
    <property type="entry name" value="Proton-linked_MCT"/>
</dbReference>
<feature type="transmembrane region" description="Helical" evidence="4">
    <location>
        <begin position="219"/>
        <end position="239"/>
    </location>
</feature>
<dbReference type="SUPFAM" id="SSF103473">
    <property type="entry name" value="MFS general substrate transporter"/>
    <property type="match status" value="1"/>
</dbReference>
<reference evidence="6" key="1">
    <citation type="submission" date="2020-11" db="EMBL/GenBank/DDBJ databases">
        <authorList>
            <consortium name="DOE Joint Genome Institute"/>
            <person name="Ahrendt S."/>
            <person name="Riley R."/>
            <person name="Andreopoulos W."/>
            <person name="Labutti K."/>
            <person name="Pangilinan J."/>
            <person name="Ruiz-Duenas F.J."/>
            <person name="Barrasa J.M."/>
            <person name="Sanchez-Garcia M."/>
            <person name="Camarero S."/>
            <person name="Miyauchi S."/>
            <person name="Serrano A."/>
            <person name="Linde D."/>
            <person name="Babiker R."/>
            <person name="Drula E."/>
            <person name="Ayuso-Fernandez I."/>
            <person name="Pacheco R."/>
            <person name="Padilla G."/>
            <person name="Ferreira P."/>
            <person name="Barriuso J."/>
            <person name="Kellner H."/>
            <person name="Castanera R."/>
            <person name="Alfaro M."/>
            <person name="Ramirez L."/>
            <person name="Pisabarro A.G."/>
            <person name="Kuo A."/>
            <person name="Tritt A."/>
            <person name="Lipzen A."/>
            <person name="He G."/>
            <person name="Yan M."/>
            <person name="Ng V."/>
            <person name="Cullen D."/>
            <person name="Martin F."/>
            <person name="Rosso M.-N."/>
            <person name="Henrissat B."/>
            <person name="Hibbett D."/>
            <person name="Martinez A.T."/>
            <person name="Grigoriev I.V."/>
        </authorList>
    </citation>
    <scope>NUCLEOTIDE SEQUENCE</scope>
    <source>
        <strain evidence="6">CIRM-BRFM 674</strain>
    </source>
</reference>
<evidence type="ECO:0000256" key="4">
    <source>
        <dbReference type="SAM" id="Phobius"/>
    </source>
</evidence>
<comment type="caution">
    <text evidence="6">The sequence shown here is derived from an EMBL/GenBank/DDBJ whole genome shotgun (WGS) entry which is preliminary data.</text>
</comment>
<dbReference type="OrthoDB" id="2213137at2759"/>
<dbReference type="EMBL" id="MU155320">
    <property type="protein sequence ID" value="KAF9475743.1"/>
    <property type="molecule type" value="Genomic_DNA"/>
</dbReference>
<dbReference type="PANTHER" id="PTHR11360">
    <property type="entry name" value="MONOCARBOXYLATE TRANSPORTER"/>
    <property type="match status" value="1"/>
</dbReference>
<evidence type="ECO:0000259" key="5">
    <source>
        <dbReference type="PROSITE" id="PS50850"/>
    </source>
</evidence>
<dbReference type="InterPro" id="IPR036259">
    <property type="entry name" value="MFS_trans_sf"/>
</dbReference>
<proteinExistence type="inferred from homology"/>
<evidence type="ECO:0000256" key="1">
    <source>
        <dbReference type="ARBA" id="ARBA00004141"/>
    </source>
</evidence>
<feature type="transmembrane region" description="Helical" evidence="4">
    <location>
        <begin position="424"/>
        <end position="441"/>
    </location>
</feature>
<feature type="compositionally biased region" description="Polar residues" evidence="3">
    <location>
        <begin position="1"/>
        <end position="10"/>
    </location>
</feature>
<feature type="transmembrane region" description="Helical" evidence="4">
    <location>
        <begin position="540"/>
        <end position="560"/>
    </location>
</feature>
<feature type="transmembrane region" description="Helical" evidence="4">
    <location>
        <begin position="310"/>
        <end position="330"/>
    </location>
</feature>
<dbReference type="GO" id="GO:0016020">
    <property type="term" value="C:membrane"/>
    <property type="evidence" value="ECO:0007669"/>
    <property type="project" value="UniProtKB-SubCell"/>
</dbReference>
<dbReference type="PROSITE" id="PS50850">
    <property type="entry name" value="MFS"/>
    <property type="match status" value="1"/>
</dbReference>
<gene>
    <name evidence="6" type="ORF">BDN70DRAFT_883300</name>
</gene>
<keyword evidence="4" id="KW-1133">Transmembrane helix</keyword>
<dbReference type="Pfam" id="PF07690">
    <property type="entry name" value="MFS_1"/>
    <property type="match status" value="1"/>
</dbReference>
<dbReference type="Proteomes" id="UP000807469">
    <property type="component" value="Unassembled WGS sequence"/>
</dbReference>
<accession>A0A9P5YTW7</accession>
<dbReference type="GO" id="GO:0022857">
    <property type="term" value="F:transmembrane transporter activity"/>
    <property type="evidence" value="ECO:0007669"/>
    <property type="project" value="InterPro"/>
</dbReference>
<feature type="region of interest" description="Disordered" evidence="3">
    <location>
        <begin position="1"/>
        <end position="57"/>
    </location>
</feature>
<feature type="transmembrane region" description="Helical" evidence="4">
    <location>
        <begin position="276"/>
        <end position="298"/>
    </location>
</feature>
<evidence type="ECO:0000256" key="3">
    <source>
        <dbReference type="SAM" id="MobiDB-lite"/>
    </source>
</evidence>
<name>A0A9P5YTW7_9AGAR</name>
<comment type="subcellular location">
    <subcellularLocation>
        <location evidence="1">Membrane</location>
        <topology evidence="1">Multi-pass membrane protein</topology>
    </subcellularLocation>
</comment>
<evidence type="ECO:0000313" key="6">
    <source>
        <dbReference type="EMBL" id="KAF9475743.1"/>
    </source>
</evidence>
<organism evidence="6 7">
    <name type="scientific">Pholiota conissans</name>
    <dbReference type="NCBI Taxonomy" id="109636"/>
    <lineage>
        <taxon>Eukaryota</taxon>
        <taxon>Fungi</taxon>
        <taxon>Dikarya</taxon>
        <taxon>Basidiomycota</taxon>
        <taxon>Agaricomycotina</taxon>
        <taxon>Agaricomycetes</taxon>
        <taxon>Agaricomycetidae</taxon>
        <taxon>Agaricales</taxon>
        <taxon>Agaricineae</taxon>
        <taxon>Strophariaceae</taxon>
        <taxon>Pholiota</taxon>
    </lineage>
</organism>
<dbReference type="AlphaFoldDB" id="A0A9P5YTW7"/>
<keyword evidence="7" id="KW-1185">Reference proteome</keyword>
<feature type="transmembrane region" description="Helical" evidence="4">
    <location>
        <begin position="251"/>
        <end position="270"/>
    </location>
</feature>
<feature type="transmembrane region" description="Helical" evidence="4">
    <location>
        <begin position="178"/>
        <end position="199"/>
    </location>
</feature>
<feature type="transmembrane region" description="Helical" evidence="4">
    <location>
        <begin position="453"/>
        <end position="474"/>
    </location>
</feature>